<evidence type="ECO:0000256" key="4">
    <source>
        <dbReference type="ARBA" id="ARBA00022989"/>
    </source>
</evidence>
<evidence type="ECO:0000256" key="2">
    <source>
        <dbReference type="ARBA" id="ARBA00010199"/>
    </source>
</evidence>
<dbReference type="GO" id="GO:0015297">
    <property type="term" value="F:antiporter activity"/>
    <property type="evidence" value="ECO:0007669"/>
    <property type="project" value="InterPro"/>
</dbReference>
<comment type="caution">
    <text evidence="7">The sequence shown here is derived from an EMBL/GenBank/DDBJ whole genome shotgun (WGS) entry which is preliminary data.</text>
</comment>
<proteinExistence type="inferred from homology"/>
<keyword evidence="3 6" id="KW-0812">Transmembrane</keyword>
<feature type="transmembrane region" description="Helical" evidence="6">
    <location>
        <begin position="185"/>
        <end position="205"/>
    </location>
</feature>
<feature type="transmembrane region" description="Helical" evidence="6">
    <location>
        <begin position="82"/>
        <end position="106"/>
    </location>
</feature>
<dbReference type="InterPro" id="IPR044644">
    <property type="entry name" value="DinF-like"/>
</dbReference>
<name>A0A7V4U3Z3_CALAY</name>
<evidence type="ECO:0000256" key="6">
    <source>
        <dbReference type="SAM" id="Phobius"/>
    </source>
</evidence>
<dbReference type="CDD" id="cd13136">
    <property type="entry name" value="MATE_DinF_like"/>
    <property type="match status" value="1"/>
</dbReference>
<dbReference type="Pfam" id="PF01554">
    <property type="entry name" value="MatE"/>
    <property type="match status" value="2"/>
</dbReference>
<comment type="subcellular location">
    <subcellularLocation>
        <location evidence="1">Membrane</location>
        <topology evidence="1">Multi-pass membrane protein</topology>
    </subcellularLocation>
</comment>
<evidence type="ECO:0000256" key="5">
    <source>
        <dbReference type="ARBA" id="ARBA00023136"/>
    </source>
</evidence>
<feature type="transmembrane region" description="Helical" evidence="6">
    <location>
        <begin position="310"/>
        <end position="328"/>
    </location>
</feature>
<keyword evidence="5 6" id="KW-0472">Membrane</keyword>
<dbReference type="NCBIfam" id="TIGR00797">
    <property type="entry name" value="matE"/>
    <property type="match status" value="1"/>
</dbReference>
<dbReference type="AlphaFoldDB" id="A0A7V4U3Z3"/>
<feature type="transmembrane region" description="Helical" evidence="6">
    <location>
        <begin position="237"/>
        <end position="256"/>
    </location>
</feature>
<keyword evidence="4 6" id="KW-1133">Transmembrane helix</keyword>
<reference evidence="7" key="1">
    <citation type="journal article" date="2020" name="mSystems">
        <title>Genome- and Community-Level Interaction Insights into Carbon Utilization and Element Cycling Functions of Hydrothermarchaeota in Hydrothermal Sediment.</title>
        <authorList>
            <person name="Zhou Z."/>
            <person name="Liu Y."/>
            <person name="Xu W."/>
            <person name="Pan J."/>
            <person name="Luo Z.H."/>
            <person name="Li M."/>
        </authorList>
    </citation>
    <scope>NUCLEOTIDE SEQUENCE [LARGE SCALE GENOMIC DNA]</scope>
    <source>
        <strain evidence="7">HyVt-577</strain>
    </source>
</reference>
<accession>A0A7V4U3Z3</accession>
<dbReference type="PANTHER" id="PTHR42893:SF46">
    <property type="entry name" value="PROTEIN DETOXIFICATION 44, CHLOROPLASTIC"/>
    <property type="match status" value="1"/>
</dbReference>
<gene>
    <name evidence="7" type="ORF">ENK44_14760</name>
</gene>
<feature type="transmembrane region" description="Helical" evidence="6">
    <location>
        <begin position="268"/>
        <end position="290"/>
    </location>
</feature>
<feature type="transmembrane region" description="Helical" evidence="6">
    <location>
        <begin position="126"/>
        <end position="144"/>
    </location>
</feature>
<dbReference type="PANTHER" id="PTHR42893">
    <property type="entry name" value="PROTEIN DETOXIFICATION 44, CHLOROPLASTIC-RELATED"/>
    <property type="match status" value="1"/>
</dbReference>
<dbReference type="InterPro" id="IPR002528">
    <property type="entry name" value="MATE_fam"/>
</dbReference>
<feature type="transmembrane region" description="Helical" evidence="6">
    <location>
        <begin position="156"/>
        <end position="179"/>
    </location>
</feature>
<feature type="transmembrane region" description="Helical" evidence="6">
    <location>
        <begin position="12"/>
        <end position="32"/>
    </location>
</feature>
<evidence type="ECO:0000256" key="3">
    <source>
        <dbReference type="ARBA" id="ARBA00022692"/>
    </source>
</evidence>
<dbReference type="Proteomes" id="UP000885779">
    <property type="component" value="Unassembled WGS sequence"/>
</dbReference>
<organism evidence="7">
    <name type="scientific">Caldithrix abyssi</name>
    <dbReference type="NCBI Taxonomy" id="187145"/>
    <lineage>
        <taxon>Bacteria</taxon>
        <taxon>Pseudomonadati</taxon>
        <taxon>Calditrichota</taxon>
        <taxon>Calditrichia</taxon>
        <taxon>Calditrichales</taxon>
        <taxon>Calditrichaceae</taxon>
        <taxon>Caldithrix</taxon>
    </lineage>
</organism>
<evidence type="ECO:0000313" key="7">
    <source>
        <dbReference type="EMBL" id="HGY56967.1"/>
    </source>
</evidence>
<feature type="transmembrane region" description="Helical" evidence="6">
    <location>
        <begin position="38"/>
        <end position="61"/>
    </location>
</feature>
<dbReference type="GO" id="GO:0042910">
    <property type="term" value="F:xenobiotic transmembrane transporter activity"/>
    <property type="evidence" value="ECO:0007669"/>
    <property type="project" value="InterPro"/>
</dbReference>
<dbReference type="GO" id="GO:0005886">
    <property type="term" value="C:plasma membrane"/>
    <property type="evidence" value="ECO:0007669"/>
    <property type="project" value="TreeGrafter"/>
</dbReference>
<comment type="similarity">
    <text evidence="2">Belongs to the multi antimicrobial extrusion (MATE) (TC 2.A.66.1) family.</text>
</comment>
<feature type="transmembrane region" description="Helical" evidence="6">
    <location>
        <begin position="378"/>
        <end position="396"/>
    </location>
</feature>
<feature type="transmembrane region" description="Helical" evidence="6">
    <location>
        <begin position="348"/>
        <end position="366"/>
    </location>
</feature>
<protein>
    <submittedName>
        <fullName evidence="7">MATE family efflux transporter</fullName>
    </submittedName>
</protein>
<feature type="transmembrane region" description="Helical" evidence="6">
    <location>
        <begin position="408"/>
        <end position="426"/>
    </location>
</feature>
<evidence type="ECO:0000256" key="1">
    <source>
        <dbReference type="ARBA" id="ARBA00004141"/>
    </source>
</evidence>
<dbReference type="EMBL" id="DRQG01000142">
    <property type="protein sequence ID" value="HGY56967.1"/>
    <property type="molecule type" value="Genomic_DNA"/>
</dbReference>
<sequence>MALNKQIIRLAVPNIISNLSVPLLSTVDTIIVGHLPGIWFIGAVAVGSMIFNFIYWGFGFLRMGTTGLTAQEYGAGRQQESVMILARALLVALTGGVLLMLLQFPIAHLAFWLVEASSIVEHFASRYFYIRIYAAPATLALYALQGWFLGMQNARYPLYLIVLTNLLNIGFNYLFAIGLGMNSDGVALGTVCAQYIGAAAGMVLLRRSYAGHVRLFESKLLFRIEAMRRFLAVNRDIFLRTLVLVFAFSFFTAKSAEFGDLVLAANTILIQLWMIMAYGIDGFAFAAESLVGKFLGRGDLGQLKRVIRTIFYWGMGLSLPFSLIYFFFDQAILAVFTDKTQVIDVALSFMIWTIIAPPINSVSYLWDGIYIGATATAAMRNTAFIATFLFFLPVYYIGRGLWGNHGLWLALTLFMIVRGLSLQILAGKHIYKRE</sequence>